<feature type="compositionally biased region" description="Basic and acidic residues" evidence="1">
    <location>
        <begin position="13"/>
        <end position="23"/>
    </location>
</feature>
<protein>
    <submittedName>
        <fullName evidence="2">Uncharacterized protein</fullName>
    </submittedName>
</protein>
<dbReference type="EMBL" id="LJIG01022907">
    <property type="protein sequence ID" value="KRT78120.1"/>
    <property type="molecule type" value="Genomic_DNA"/>
</dbReference>
<comment type="caution">
    <text evidence="2">The sequence shown here is derived from an EMBL/GenBank/DDBJ whole genome shotgun (WGS) entry which is preliminary data.</text>
</comment>
<accession>A0A0T6ASG1</accession>
<feature type="region of interest" description="Disordered" evidence="1">
    <location>
        <begin position="213"/>
        <end position="234"/>
    </location>
</feature>
<dbReference type="Proteomes" id="UP000051574">
    <property type="component" value="Unassembled WGS sequence"/>
</dbReference>
<feature type="compositionally biased region" description="Basic and acidic residues" evidence="1">
    <location>
        <begin position="394"/>
        <end position="403"/>
    </location>
</feature>
<feature type="compositionally biased region" description="Polar residues" evidence="1">
    <location>
        <begin position="1"/>
        <end position="12"/>
    </location>
</feature>
<gene>
    <name evidence="2" type="ORF">AMK59_6369</name>
</gene>
<proteinExistence type="predicted"/>
<reference evidence="2 3" key="1">
    <citation type="submission" date="2015-09" db="EMBL/GenBank/DDBJ databases">
        <title>Draft genome of the scarab beetle Oryctes borbonicus.</title>
        <authorList>
            <person name="Meyer J.M."/>
            <person name="Markov G.V."/>
            <person name="Baskaran P."/>
            <person name="Herrmann M."/>
            <person name="Sommer R.J."/>
            <person name="Roedelsperger C."/>
        </authorList>
    </citation>
    <scope>NUCLEOTIDE SEQUENCE [LARGE SCALE GENOMIC DNA]</scope>
    <source>
        <strain evidence="2">OB123</strain>
        <tissue evidence="2">Whole animal</tissue>
    </source>
</reference>
<organism evidence="2 3">
    <name type="scientific">Oryctes borbonicus</name>
    <dbReference type="NCBI Taxonomy" id="1629725"/>
    <lineage>
        <taxon>Eukaryota</taxon>
        <taxon>Metazoa</taxon>
        <taxon>Ecdysozoa</taxon>
        <taxon>Arthropoda</taxon>
        <taxon>Hexapoda</taxon>
        <taxon>Insecta</taxon>
        <taxon>Pterygota</taxon>
        <taxon>Neoptera</taxon>
        <taxon>Endopterygota</taxon>
        <taxon>Coleoptera</taxon>
        <taxon>Polyphaga</taxon>
        <taxon>Scarabaeiformia</taxon>
        <taxon>Scarabaeidae</taxon>
        <taxon>Dynastinae</taxon>
        <taxon>Oryctes</taxon>
    </lineage>
</organism>
<evidence type="ECO:0000256" key="1">
    <source>
        <dbReference type="SAM" id="MobiDB-lite"/>
    </source>
</evidence>
<evidence type="ECO:0000313" key="2">
    <source>
        <dbReference type="EMBL" id="KRT78120.1"/>
    </source>
</evidence>
<feature type="region of interest" description="Disordered" evidence="1">
    <location>
        <begin position="381"/>
        <end position="403"/>
    </location>
</feature>
<keyword evidence="3" id="KW-1185">Reference proteome</keyword>
<evidence type="ECO:0000313" key="3">
    <source>
        <dbReference type="Proteomes" id="UP000051574"/>
    </source>
</evidence>
<dbReference type="OrthoDB" id="6784865at2759"/>
<name>A0A0T6ASG1_9SCAR</name>
<feature type="region of interest" description="Disordered" evidence="1">
    <location>
        <begin position="1"/>
        <end position="23"/>
    </location>
</feature>
<sequence length="745" mass="86317">MGRSLQRFNQTIQEEHNIENRKKTPEVRLRRPLNDKTNLLKTSHITPYNGKDKVIDARENCESTNKHVTRFNLKKKWKINDLDAQTGSADVKNLSPFVLIPNISIDEIIKRSNFNSSHICLQRLSSATASKYLKECCVINLPEETCTVNEKYKMETKEENKRFSLRKLKRIDYAKIHRGSSLLNEDVKQTSTEHIPVYKHKIDEGKDKRKDVYEFDSDSEKQKKRRKKSSMNSRIYDKEMKTVMHKIEEKEQKQLRRRRKINIKTNQKKLQSVREATTKNINVNDGRRKKDTRGDENNLEHKQALNLIQGKLHTKPDGPVHVGVHDNGSDLSDFDTAPLELEICTNNRSTSINIANKVPANRINIFQNIDLTKYARNEMNRENEKTKSIGAKDTNLHQKTDEKDPFDALLTEDNTESFEMDTLDSPQAKSTPWRSDLQVRRNPLFLQYKETSLPSYNQDLVIDSVTTEKFLIGNKTPKNNTSSNTKQASILSYVNGKSVVDSPDVIESSLYDIHEFSPIKSVRNSTKKSLKRSPDKENLFLRIEDTPLKGKLVDKTKRQILGERVNNSENIANNSPAKTLRNNQNSNDEMQVTYFGFDSSSNRDNGDNGLQKSKKCVWLFGKPMRLEDYLMVANTSEDKVVNMNFAKNKDSASLDNEYLEKDKDEEDSNAIGEEILSSSLKLFEDLEPIRNDAPKKYERARKRRVRKHSIDLEEDDENEQIHSRKKKHNKKAKNQVFYCLKLFTL</sequence>
<dbReference type="AlphaFoldDB" id="A0A0T6ASG1"/>